<comment type="function">
    <text evidence="16">Poorly processive, error-prone DNA polymerase involved in untargeted mutagenesis. Copies undamaged DNA at stalled replication forks, which arise in vivo from mismatched or misaligned primer ends. These misaligned primers can be extended by PolIV. Exhibits no 3'-5' exonuclease (proofreading) activity. May be involved in translesional synthesis, in conjunction with the beta clamp from PolIII.</text>
</comment>
<dbReference type="FunFam" id="3.30.1490.100:FF:000004">
    <property type="entry name" value="DNA polymerase IV"/>
    <property type="match status" value="1"/>
</dbReference>
<dbReference type="NCBIfam" id="NF003015">
    <property type="entry name" value="PRK03858.1"/>
    <property type="match status" value="1"/>
</dbReference>
<keyword evidence="5 16" id="KW-0963">Cytoplasm</keyword>
<reference evidence="18 19" key="1">
    <citation type="submission" date="2016-02" db="EMBL/GenBank/DDBJ databases">
        <title>Anaerosporomusa subterraneum gen. nov., sp. nov., a spore-forming obligate anaerobe isolated from saprolite.</title>
        <authorList>
            <person name="Choi J.K."/>
            <person name="Shah M."/>
            <person name="Yee N."/>
        </authorList>
    </citation>
    <scope>NUCLEOTIDE SEQUENCE [LARGE SCALE GENOMIC DNA]</scope>
    <source>
        <strain evidence="18 19">RU4</strain>
    </source>
</reference>
<dbReference type="PANTHER" id="PTHR11076:SF33">
    <property type="entry name" value="DNA POLYMERASE KAPPA"/>
    <property type="match status" value="1"/>
</dbReference>
<dbReference type="STRING" id="1794912.AXX12_17200"/>
<dbReference type="InterPro" id="IPR050116">
    <property type="entry name" value="DNA_polymerase-Y"/>
</dbReference>
<dbReference type="GO" id="GO:0042276">
    <property type="term" value="P:error-prone translesion synthesis"/>
    <property type="evidence" value="ECO:0007669"/>
    <property type="project" value="TreeGrafter"/>
</dbReference>
<keyword evidence="13 16" id="KW-0238">DNA-binding</keyword>
<dbReference type="NCBIfam" id="NF002751">
    <property type="entry name" value="PRK02794.1"/>
    <property type="match status" value="1"/>
</dbReference>
<gene>
    <name evidence="16" type="primary">dinB</name>
    <name evidence="18" type="ORF">AXX12_17200</name>
</gene>
<comment type="catalytic activity">
    <reaction evidence="15 16">
        <text>DNA(n) + a 2'-deoxyribonucleoside 5'-triphosphate = DNA(n+1) + diphosphate</text>
        <dbReference type="Rhea" id="RHEA:22508"/>
        <dbReference type="Rhea" id="RHEA-COMP:17339"/>
        <dbReference type="Rhea" id="RHEA-COMP:17340"/>
        <dbReference type="ChEBI" id="CHEBI:33019"/>
        <dbReference type="ChEBI" id="CHEBI:61560"/>
        <dbReference type="ChEBI" id="CHEBI:173112"/>
        <dbReference type="EC" id="2.7.7.7"/>
    </reaction>
</comment>
<dbReference type="InterPro" id="IPR043502">
    <property type="entry name" value="DNA/RNA_pol_sf"/>
</dbReference>
<keyword evidence="4 16" id="KW-0515">Mutator protein</keyword>
<evidence type="ECO:0000256" key="11">
    <source>
        <dbReference type="ARBA" id="ARBA00022842"/>
    </source>
</evidence>
<keyword evidence="8 16" id="KW-0235">DNA replication</keyword>
<dbReference type="NCBIfam" id="NF002677">
    <property type="entry name" value="PRK02406.1"/>
    <property type="match status" value="1"/>
</dbReference>
<dbReference type="GO" id="GO:0006261">
    <property type="term" value="P:DNA-templated DNA replication"/>
    <property type="evidence" value="ECO:0007669"/>
    <property type="project" value="UniProtKB-UniRule"/>
</dbReference>
<dbReference type="GO" id="GO:0000287">
    <property type="term" value="F:magnesium ion binding"/>
    <property type="evidence" value="ECO:0007669"/>
    <property type="project" value="UniProtKB-UniRule"/>
</dbReference>
<evidence type="ECO:0000256" key="8">
    <source>
        <dbReference type="ARBA" id="ARBA00022705"/>
    </source>
</evidence>
<dbReference type="SUPFAM" id="SSF100879">
    <property type="entry name" value="Lesion bypass DNA polymerase (Y-family), little finger domain"/>
    <property type="match status" value="1"/>
</dbReference>
<dbReference type="InterPro" id="IPR017961">
    <property type="entry name" value="DNA_pol_Y-fam_little_finger"/>
</dbReference>
<sequence>MDAFFASVEQRDNPELRGKPVIVGGCGSRGVVATASYEARRFGVRSAMSATEAKRRCPHGIFLPCDHRRYAQVSRQIRQIMDDFSPLVEPLSLDEAFLDVTGMEWLYPDPVDIARRIKDRISSEVHLTASAGVAPNKFLAKVASDLKKPDGLVVVHPTEIEDFLAPLAVSRLWGVGAVTAKILTDHGIKTIGQLAAVELSRLETWLGNAAAELKQLATGKDNRPVVAEHAPKSVGNEETYEHDIYDPDEVRTQLLRLAVNVAWRLRLLGLTGRTVTVKIRWGSFKTVTRSQTLAEPTCLDEVIYTTAWELTRKAATQEGIRLLGITLSNLTTGSGQCSLFDGDAEKKLAVATAVDKLRAKFGSEVVSRGRLLQAKPPS</sequence>
<evidence type="ECO:0000256" key="6">
    <source>
        <dbReference type="ARBA" id="ARBA00022679"/>
    </source>
</evidence>
<keyword evidence="12 16" id="KW-0239">DNA-directed DNA polymerase</keyword>
<feature type="binding site" evidence="16">
    <location>
        <position position="94"/>
    </location>
    <ligand>
        <name>Mg(2+)</name>
        <dbReference type="ChEBI" id="CHEBI:18420"/>
    </ligand>
</feature>
<dbReference type="GO" id="GO:0005829">
    <property type="term" value="C:cytosol"/>
    <property type="evidence" value="ECO:0007669"/>
    <property type="project" value="TreeGrafter"/>
</dbReference>
<evidence type="ECO:0000256" key="12">
    <source>
        <dbReference type="ARBA" id="ARBA00022932"/>
    </source>
</evidence>
<dbReference type="EMBL" id="LSGP01000006">
    <property type="protein sequence ID" value="KYZ77889.1"/>
    <property type="molecule type" value="Genomic_DNA"/>
</dbReference>
<dbReference type="OrthoDB" id="9808813at2"/>
<dbReference type="HAMAP" id="MF_01113">
    <property type="entry name" value="DNApol_IV"/>
    <property type="match status" value="1"/>
</dbReference>
<keyword evidence="11 16" id="KW-0460">Magnesium</keyword>
<feature type="active site" evidence="16">
    <location>
        <position position="95"/>
    </location>
</feature>
<dbReference type="Pfam" id="PF11799">
    <property type="entry name" value="IMS_C"/>
    <property type="match status" value="1"/>
</dbReference>
<dbReference type="FunFam" id="3.40.1170.60:FF:000001">
    <property type="entry name" value="DNA polymerase IV"/>
    <property type="match status" value="1"/>
</dbReference>
<dbReference type="CDD" id="cd03586">
    <property type="entry name" value="PolY_Pol_IV_kappa"/>
    <property type="match status" value="1"/>
</dbReference>
<comment type="caution">
    <text evidence="18">The sequence shown here is derived from an EMBL/GenBank/DDBJ whole genome shotgun (WGS) entry which is preliminary data.</text>
</comment>
<comment type="similarity">
    <text evidence="2 16">Belongs to the DNA polymerase type-Y family.</text>
</comment>
<name>A0A154BVC9_ANASB</name>
<dbReference type="InterPro" id="IPR024728">
    <property type="entry name" value="PolY_HhH_motif"/>
</dbReference>
<dbReference type="InterPro" id="IPR043128">
    <property type="entry name" value="Rev_trsase/Diguanyl_cyclase"/>
</dbReference>
<evidence type="ECO:0000256" key="5">
    <source>
        <dbReference type="ARBA" id="ARBA00022490"/>
    </source>
</evidence>
<evidence type="ECO:0000256" key="16">
    <source>
        <dbReference type="HAMAP-Rule" id="MF_01113"/>
    </source>
</evidence>
<dbReference type="PROSITE" id="PS50173">
    <property type="entry name" value="UMUC"/>
    <property type="match status" value="1"/>
</dbReference>
<evidence type="ECO:0000256" key="9">
    <source>
        <dbReference type="ARBA" id="ARBA00022723"/>
    </source>
</evidence>
<dbReference type="SUPFAM" id="SSF56672">
    <property type="entry name" value="DNA/RNA polymerases"/>
    <property type="match status" value="1"/>
</dbReference>
<evidence type="ECO:0000256" key="1">
    <source>
        <dbReference type="ARBA" id="ARBA00004496"/>
    </source>
</evidence>
<accession>A0A154BVC9</accession>
<evidence type="ECO:0000313" key="18">
    <source>
        <dbReference type="EMBL" id="KYZ77889.1"/>
    </source>
</evidence>
<dbReference type="GO" id="GO:0006281">
    <property type="term" value="P:DNA repair"/>
    <property type="evidence" value="ECO:0007669"/>
    <property type="project" value="UniProtKB-UniRule"/>
</dbReference>
<evidence type="ECO:0000256" key="14">
    <source>
        <dbReference type="ARBA" id="ARBA00023204"/>
    </source>
</evidence>
<comment type="subcellular location">
    <subcellularLocation>
        <location evidence="1 16">Cytoplasm</location>
    </subcellularLocation>
</comment>
<comment type="subunit">
    <text evidence="3 16">Monomer.</text>
</comment>
<proteinExistence type="inferred from homology"/>
<feature type="site" description="Substrate discrimination" evidence="16">
    <location>
        <position position="5"/>
    </location>
</feature>
<keyword evidence="6 16" id="KW-0808">Transferase</keyword>
<dbReference type="InterPro" id="IPR022880">
    <property type="entry name" value="DNApol_IV"/>
</dbReference>
<dbReference type="Pfam" id="PF11798">
    <property type="entry name" value="IMS_HHH"/>
    <property type="match status" value="1"/>
</dbReference>
<dbReference type="GO" id="GO:0003887">
    <property type="term" value="F:DNA-directed DNA polymerase activity"/>
    <property type="evidence" value="ECO:0007669"/>
    <property type="project" value="UniProtKB-UniRule"/>
</dbReference>
<evidence type="ECO:0000256" key="10">
    <source>
        <dbReference type="ARBA" id="ARBA00022763"/>
    </source>
</evidence>
<dbReference type="Pfam" id="PF00817">
    <property type="entry name" value="IMS"/>
    <property type="match status" value="1"/>
</dbReference>
<evidence type="ECO:0000256" key="2">
    <source>
        <dbReference type="ARBA" id="ARBA00010945"/>
    </source>
</evidence>
<dbReference type="GO" id="GO:0003684">
    <property type="term" value="F:damaged DNA binding"/>
    <property type="evidence" value="ECO:0007669"/>
    <property type="project" value="InterPro"/>
</dbReference>
<comment type="caution">
    <text evidence="16">Lacks conserved residue(s) required for the propagation of feature annotation.</text>
</comment>
<dbReference type="AlphaFoldDB" id="A0A154BVC9"/>
<organism evidence="18 19">
    <name type="scientific">Anaerosporomusa subterranea</name>
    <dbReference type="NCBI Taxonomy" id="1794912"/>
    <lineage>
        <taxon>Bacteria</taxon>
        <taxon>Bacillati</taxon>
        <taxon>Bacillota</taxon>
        <taxon>Negativicutes</taxon>
        <taxon>Acetonemataceae</taxon>
        <taxon>Anaerosporomusa</taxon>
    </lineage>
</organism>
<evidence type="ECO:0000259" key="17">
    <source>
        <dbReference type="PROSITE" id="PS50173"/>
    </source>
</evidence>
<keyword evidence="14 16" id="KW-0234">DNA repair</keyword>
<evidence type="ECO:0000256" key="4">
    <source>
        <dbReference type="ARBA" id="ARBA00022457"/>
    </source>
</evidence>
<keyword evidence="19" id="KW-1185">Reference proteome</keyword>
<dbReference type="InterPro" id="IPR001126">
    <property type="entry name" value="UmuC"/>
</dbReference>
<dbReference type="EC" id="2.7.7.7" evidence="16"/>
<dbReference type="InterPro" id="IPR036775">
    <property type="entry name" value="DNA_pol_Y-fam_lit_finger_sf"/>
</dbReference>
<dbReference type="Proteomes" id="UP000076268">
    <property type="component" value="Unassembled WGS sequence"/>
</dbReference>
<dbReference type="GO" id="GO:0009432">
    <property type="term" value="P:SOS response"/>
    <property type="evidence" value="ECO:0007669"/>
    <property type="project" value="TreeGrafter"/>
</dbReference>
<evidence type="ECO:0000256" key="13">
    <source>
        <dbReference type="ARBA" id="ARBA00023125"/>
    </source>
</evidence>
<dbReference type="PANTHER" id="PTHR11076">
    <property type="entry name" value="DNA REPAIR POLYMERASE UMUC / TRANSFERASE FAMILY MEMBER"/>
    <property type="match status" value="1"/>
</dbReference>
<dbReference type="Gene3D" id="3.30.1490.100">
    <property type="entry name" value="DNA polymerase, Y-family, little finger domain"/>
    <property type="match status" value="1"/>
</dbReference>
<dbReference type="Gene3D" id="3.30.70.270">
    <property type="match status" value="1"/>
</dbReference>
<keyword evidence="7 16" id="KW-0548">Nucleotidyltransferase</keyword>
<evidence type="ECO:0000256" key="7">
    <source>
        <dbReference type="ARBA" id="ARBA00022695"/>
    </source>
</evidence>
<dbReference type="Gene3D" id="1.10.150.20">
    <property type="entry name" value="5' to 3' exonuclease, C-terminal subdomain"/>
    <property type="match status" value="1"/>
</dbReference>
<protein>
    <recommendedName>
        <fullName evidence="16">DNA polymerase IV</fullName>
        <shortName evidence="16">Pol IV</shortName>
        <ecNumber evidence="16">2.7.7.7</ecNumber>
    </recommendedName>
</protein>
<evidence type="ECO:0000256" key="15">
    <source>
        <dbReference type="ARBA" id="ARBA00049244"/>
    </source>
</evidence>
<evidence type="ECO:0000256" key="3">
    <source>
        <dbReference type="ARBA" id="ARBA00011245"/>
    </source>
</evidence>
<keyword evidence="10 16" id="KW-0227">DNA damage</keyword>
<dbReference type="Gene3D" id="3.40.1170.60">
    <property type="match status" value="1"/>
</dbReference>
<feature type="domain" description="UmuC" evidence="17">
    <location>
        <begin position="1"/>
        <end position="176"/>
    </location>
</feature>
<comment type="cofactor">
    <cofactor evidence="16">
        <name>Mg(2+)</name>
        <dbReference type="ChEBI" id="CHEBI:18420"/>
    </cofactor>
    <text evidence="16">Binds 2 magnesium ions per subunit.</text>
</comment>
<evidence type="ECO:0000313" key="19">
    <source>
        <dbReference type="Proteomes" id="UP000076268"/>
    </source>
</evidence>
<keyword evidence="9 16" id="KW-0479">Metal-binding</keyword>